<evidence type="ECO:0000313" key="2">
    <source>
        <dbReference type="Proteomes" id="UP001221898"/>
    </source>
</evidence>
<reference evidence="1" key="1">
    <citation type="journal article" date="2023" name="Science">
        <title>Genome structures resolve the early diversification of teleost fishes.</title>
        <authorList>
            <person name="Parey E."/>
            <person name="Louis A."/>
            <person name="Montfort J."/>
            <person name="Bouchez O."/>
            <person name="Roques C."/>
            <person name="Iampietro C."/>
            <person name="Lluch J."/>
            <person name="Castinel A."/>
            <person name="Donnadieu C."/>
            <person name="Desvignes T."/>
            <person name="Floi Bucao C."/>
            <person name="Jouanno E."/>
            <person name="Wen M."/>
            <person name="Mejri S."/>
            <person name="Dirks R."/>
            <person name="Jansen H."/>
            <person name="Henkel C."/>
            <person name="Chen W.J."/>
            <person name="Zahm M."/>
            <person name="Cabau C."/>
            <person name="Klopp C."/>
            <person name="Thompson A.W."/>
            <person name="Robinson-Rechavi M."/>
            <person name="Braasch I."/>
            <person name="Lecointre G."/>
            <person name="Bobe J."/>
            <person name="Postlethwait J.H."/>
            <person name="Berthelot C."/>
            <person name="Roest Crollius H."/>
            <person name="Guiguen Y."/>
        </authorList>
    </citation>
    <scope>NUCLEOTIDE SEQUENCE</scope>
    <source>
        <strain evidence="1">NC1722</strain>
    </source>
</reference>
<evidence type="ECO:0000313" key="1">
    <source>
        <dbReference type="EMBL" id="KAJ8387966.1"/>
    </source>
</evidence>
<protein>
    <submittedName>
        <fullName evidence="1">Uncharacterized protein</fullName>
    </submittedName>
</protein>
<name>A0AAD7RS30_9TELE</name>
<sequence length="102" mass="11773">MGTPTPTAALLEAVKNLTVMVEGFSSRLNENTLAIANMAKSMDFSFKETQDCKDKVMTLERQVSALTAENQDLKQRVLENERYRRRWNLRIHRLKENEGENT</sequence>
<proteinExistence type="predicted"/>
<dbReference type="Proteomes" id="UP001221898">
    <property type="component" value="Unassembled WGS sequence"/>
</dbReference>
<gene>
    <name evidence="1" type="ORF">AAFF_G00147570</name>
</gene>
<organism evidence="1 2">
    <name type="scientific">Aldrovandia affinis</name>
    <dbReference type="NCBI Taxonomy" id="143900"/>
    <lineage>
        <taxon>Eukaryota</taxon>
        <taxon>Metazoa</taxon>
        <taxon>Chordata</taxon>
        <taxon>Craniata</taxon>
        <taxon>Vertebrata</taxon>
        <taxon>Euteleostomi</taxon>
        <taxon>Actinopterygii</taxon>
        <taxon>Neopterygii</taxon>
        <taxon>Teleostei</taxon>
        <taxon>Notacanthiformes</taxon>
        <taxon>Halosauridae</taxon>
        <taxon>Aldrovandia</taxon>
    </lineage>
</organism>
<keyword evidence="2" id="KW-1185">Reference proteome</keyword>
<accession>A0AAD7RS30</accession>
<dbReference type="EMBL" id="JAINUG010000202">
    <property type="protein sequence ID" value="KAJ8387966.1"/>
    <property type="molecule type" value="Genomic_DNA"/>
</dbReference>
<dbReference type="AlphaFoldDB" id="A0AAD7RS30"/>
<comment type="caution">
    <text evidence="1">The sequence shown here is derived from an EMBL/GenBank/DDBJ whole genome shotgun (WGS) entry which is preliminary data.</text>
</comment>